<dbReference type="InterPro" id="IPR039426">
    <property type="entry name" value="TonB-dep_rcpt-like"/>
</dbReference>
<gene>
    <name evidence="12" type="ORF">CFH80_02730</name>
</gene>
<sequence length="391" mass="45077">YRNTTINLKAGYWIDERNRIEAGYHDINAFNHYDGSDPLTYAMDPNSIERSDFRQRSGYVSYHYLIADHTIETTLSQSNFTKKNLDATWGLNDYEGKTPSAEIKDTWKYADNSHMVLGTSYEKRELNYTSIGDSEKERDEHSKALFFNNTNRFGNIVLNEALRYDSFSAFDDKATGKIGVKYLVNDQCDVYANYATAYKTPSMLDMINPWGTANFTLKPETIQSFNAGIRYAGFNMNFFRNEIEDLIGWVGYGNVNIDGTSVFKGVELSYEHQLFQTLLAGANYTYVDAKDKNDARLPNVPRYQTTLYTTYMPVKQVAWTLNGTYVGSRQDGFTTHETGNYFVANTKMTYHIDKTWDVYVKVNNLFDRYYQTVYGYASAERSYYAGVEARF</sequence>
<keyword evidence="9 10" id="KW-0998">Cell outer membrane</keyword>
<dbReference type="Pfam" id="PF00593">
    <property type="entry name" value="TonB_dep_Rec_b-barrel"/>
    <property type="match status" value="1"/>
</dbReference>
<keyword evidence="3 10" id="KW-1134">Transmembrane beta strand</keyword>
<feature type="non-terminal residue" evidence="12">
    <location>
        <position position="1"/>
    </location>
</feature>
<dbReference type="InterPro" id="IPR010917">
    <property type="entry name" value="TonB_rcpt_CS"/>
</dbReference>
<proteinExistence type="inferred from homology"/>
<evidence type="ECO:0000256" key="1">
    <source>
        <dbReference type="ARBA" id="ARBA00004571"/>
    </source>
</evidence>
<keyword evidence="8" id="KW-0675">Receptor</keyword>
<comment type="subcellular location">
    <subcellularLocation>
        <location evidence="1 10">Cell outer membrane</location>
        <topology evidence="1 10">Multi-pass membrane protein</topology>
    </subcellularLocation>
</comment>
<dbReference type="AlphaFoldDB" id="A0A2D3WJY3"/>
<evidence type="ECO:0000259" key="11">
    <source>
        <dbReference type="Pfam" id="PF00593"/>
    </source>
</evidence>
<evidence type="ECO:0000256" key="7">
    <source>
        <dbReference type="ARBA" id="ARBA00023136"/>
    </source>
</evidence>
<comment type="similarity">
    <text evidence="10">Belongs to the TonB-dependent receptor family.</text>
</comment>
<dbReference type="PANTHER" id="PTHR30069:SF29">
    <property type="entry name" value="HEMOGLOBIN AND HEMOGLOBIN-HAPTOGLOBIN-BINDING PROTEIN 1-RELATED"/>
    <property type="match status" value="1"/>
</dbReference>
<evidence type="ECO:0000256" key="4">
    <source>
        <dbReference type="ARBA" id="ARBA00022692"/>
    </source>
</evidence>
<reference evidence="12 13" key="1">
    <citation type="journal article" date="2017" name="Front. Microbiol.">
        <title>Comparative Genomic Analysis of the Class Epsilonproteobacteria and Proposed Reclassification to Epsilonbacteraeota (phyl. nov.).</title>
        <authorList>
            <person name="Waite D.W."/>
            <person name="Vanwonterghem I."/>
            <person name="Rinke C."/>
            <person name="Parks D.H."/>
            <person name="Zhang Y."/>
            <person name="Takai K."/>
            <person name="Sievert S.M."/>
            <person name="Simon J."/>
            <person name="Campbell B.J."/>
            <person name="Hanson T.E."/>
            <person name="Woyke T."/>
            <person name="Klotz M.G."/>
            <person name="Hugenholtz P."/>
        </authorList>
    </citation>
    <scope>NUCLEOTIDE SEQUENCE [LARGE SCALE GENOMIC DNA]</scope>
    <source>
        <strain evidence="12">UBA11420</strain>
    </source>
</reference>
<evidence type="ECO:0000256" key="2">
    <source>
        <dbReference type="ARBA" id="ARBA00022448"/>
    </source>
</evidence>
<dbReference type="GO" id="GO:0044718">
    <property type="term" value="P:siderophore transmembrane transport"/>
    <property type="evidence" value="ECO:0007669"/>
    <property type="project" value="TreeGrafter"/>
</dbReference>
<comment type="caution">
    <text evidence="12">The sequence shown here is derived from an EMBL/GenBank/DDBJ whole genome shotgun (WGS) entry which is preliminary data.</text>
</comment>
<evidence type="ECO:0000256" key="6">
    <source>
        <dbReference type="ARBA" id="ARBA00023077"/>
    </source>
</evidence>
<evidence type="ECO:0000256" key="8">
    <source>
        <dbReference type="ARBA" id="ARBA00023170"/>
    </source>
</evidence>
<dbReference type="Gene3D" id="2.40.170.20">
    <property type="entry name" value="TonB-dependent receptor, beta-barrel domain"/>
    <property type="match status" value="1"/>
</dbReference>
<keyword evidence="5" id="KW-0732">Signal</keyword>
<evidence type="ECO:0000256" key="10">
    <source>
        <dbReference type="PROSITE-ProRule" id="PRU01360"/>
    </source>
</evidence>
<evidence type="ECO:0000313" key="13">
    <source>
        <dbReference type="Proteomes" id="UP000231638"/>
    </source>
</evidence>
<dbReference type="Proteomes" id="UP000231638">
    <property type="component" value="Unassembled WGS sequence"/>
</dbReference>
<evidence type="ECO:0000256" key="9">
    <source>
        <dbReference type="ARBA" id="ARBA00023237"/>
    </source>
</evidence>
<feature type="domain" description="TonB-dependent receptor-like beta-barrel" evidence="11">
    <location>
        <begin position="34"/>
        <end position="365"/>
    </location>
</feature>
<organism evidence="12 13">
    <name type="scientific">Sulfurospirillum cavolei</name>
    <dbReference type="NCBI Taxonomy" id="366522"/>
    <lineage>
        <taxon>Bacteria</taxon>
        <taxon>Pseudomonadati</taxon>
        <taxon>Campylobacterota</taxon>
        <taxon>Epsilonproteobacteria</taxon>
        <taxon>Campylobacterales</taxon>
        <taxon>Sulfurospirillaceae</taxon>
        <taxon>Sulfurospirillum</taxon>
    </lineage>
</organism>
<name>A0A2D3WJY3_9BACT</name>
<dbReference type="EMBL" id="DLUG01000075">
    <property type="protein sequence ID" value="DAB36843.1"/>
    <property type="molecule type" value="Genomic_DNA"/>
</dbReference>
<dbReference type="InterPro" id="IPR000531">
    <property type="entry name" value="Beta-barrel_TonB"/>
</dbReference>
<evidence type="ECO:0000313" key="12">
    <source>
        <dbReference type="EMBL" id="DAB36843.1"/>
    </source>
</evidence>
<dbReference type="STRING" id="366522.GCA_001548055_00999"/>
<keyword evidence="6" id="KW-0798">TonB box</keyword>
<evidence type="ECO:0000256" key="5">
    <source>
        <dbReference type="ARBA" id="ARBA00022729"/>
    </source>
</evidence>
<keyword evidence="4 10" id="KW-0812">Transmembrane</keyword>
<dbReference type="GO" id="GO:0009279">
    <property type="term" value="C:cell outer membrane"/>
    <property type="evidence" value="ECO:0007669"/>
    <property type="project" value="UniProtKB-SubCell"/>
</dbReference>
<dbReference type="PROSITE" id="PS01156">
    <property type="entry name" value="TONB_DEPENDENT_REC_2"/>
    <property type="match status" value="1"/>
</dbReference>
<dbReference type="GO" id="GO:0015344">
    <property type="term" value="F:siderophore uptake transmembrane transporter activity"/>
    <property type="evidence" value="ECO:0007669"/>
    <property type="project" value="TreeGrafter"/>
</dbReference>
<dbReference type="InterPro" id="IPR036942">
    <property type="entry name" value="Beta-barrel_TonB_sf"/>
</dbReference>
<keyword evidence="2 10" id="KW-0813">Transport</keyword>
<accession>A0A2D3WJY3</accession>
<keyword evidence="7 10" id="KW-0472">Membrane</keyword>
<dbReference type="SUPFAM" id="SSF56935">
    <property type="entry name" value="Porins"/>
    <property type="match status" value="1"/>
</dbReference>
<dbReference type="PROSITE" id="PS52016">
    <property type="entry name" value="TONB_DEPENDENT_REC_3"/>
    <property type="match status" value="1"/>
</dbReference>
<evidence type="ECO:0000256" key="3">
    <source>
        <dbReference type="ARBA" id="ARBA00022452"/>
    </source>
</evidence>
<dbReference type="PANTHER" id="PTHR30069">
    <property type="entry name" value="TONB-DEPENDENT OUTER MEMBRANE RECEPTOR"/>
    <property type="match status" value="1"/>
</dbReference>
<protein>
    <recommendedName>
        <fullName evidence="11">TonB-dependent receptor-like beta-barrel domain-containing protein</fullName>
    </recommendedName>
</protein>